<evidence type="ECO:0000313" key="6">
    <source>
        <dbReference type="Proteomes" id="UP001165080"/>
    </source>
</evidence>
<dbReference type="GO" id="GO:0036064">
    <property type="term" value="C:ciliary basal body"/>
    <property type="evidence" value="ECO:0007669"/>
    <property type="project" value="TreeGrafter"/>
</dbReference>
<feature type="compositionally biased region" description="Low complexity" evidence="4">
    <location>
        <begin position="631"/>
        <end position="648"/>
    </location>
</feature>
<gene>
    <name evidence="5" type="primary">PLEST001593</name>
    <name evidence="5" type="ORF">PLESTB_000823400</name>
</gene>
<reference evidence="5 6" key="1">
    <citation type="journal article" date="2023" name="Commun. Biol.">
        <title>Reorganization of the ancestral sex-determining regions during the evolution of trioecy in Pleodorina starrii.</title>
        <authorList>
            <person name="Takahashi K."/>
            <person name="Suzuki S."/>
            <person name="Kawai-Toyooka H."/>
            <person name="Yamamoto K."/>
            <person name="Hamaji T."/>
            <person name="Ootsuki R."/>
            <person name="Yamaguchi H."/>
            <person name="Kawachi M."/>
            <person name="Higashiyama T."/>
            <person name="Nozaki H."/>
        </authorList>
    </citation>
    <scope>NUCLEOTIDE SEQUENCE [LARGE SCALE GENOMIC DNA]</scope>
    <source>
        <strain evidence="5 6">NIES-4479</strain>
    </source>
</reference>
<dbReference type="Gene3D" id="3.30.470.20">
    <property type="entry name" value="ATP-grasp fold, B domain"/>
    <property type="match status" value="1"/>
</dbReference>
<evidence type="ECO:0000256" key="3">
    <source>
        <dbReference type="ARBA" id="ARBA00022840"/>
    </source>
</evidence>
<keyword evidence="2" id="KW-0547">Nucleotide-binding</keyword>
<feature type="compositionally biased region" description="Polar residues" evidence="4">
    <location>
        <begin position="943"/>
        <end position="955"/>
    </location>
</feature>
<feature type="region of interest" description="Disordered" evidence="4">
    <location>
        <begin position="631"/>
        <end position="760"/>
    </location>
</feature>
<keyword evidence="1" id="KW-0436">Ligase</keyword>
<accession>A0A9W6BM60</accession>
<feature type="region of interest" description="Disordered" evidence="4">
    <location>
        <begin position="913"/>
        <end position="1146"/>
    </location>
</feature>
<evidence type="ECO:0000313" key="5">
    <source>
        <dbReference type="EMBL" id="GLC54097.1"/>
    </source>
</evidence>
<feature type="compositionally biased region" description="Polar residues" evidence="4">
    <location>
        <begin position="919"/>
        <end position="930"/>
    </location>
</feature>
<dbReference type="GO" id="GO:0070740">
    <property type="term" value="F:tubulin-glutamic acid ligase activity"/>
    <property type="evidence" value="ECO:0007669"/>
    <property type="project" value="TreeGrafter"/>
</dbReference>
<keyword evidence="3" id="KW-0067">ATP-binding</keyword>
<feature type="compositionally biased region" description="Low complexity" evidence="4">
    <location>
        <begin position="1117"/>
        <end position="1138"/>
    </location>
</feature>
<dbReference type="Pfam" id="PF03133">
    <property type="entry name" value="TTL"/>
    <property type="match status" value="2"/>
</dbReference>
<feature type="region of interest" description="Disordered" evidence="4">
    <location>
        <begin position="866"/>
        <end position="900"/>
    </location>
</feature>
<feature type="compositionally biased region" description="Low complexity" evidence="4">
    <location>
        <begin position="484"/>
        <end position="498"/>
    </location>
</feature>
<feature type="compositionally biased region" description="Low complexity" evidence="4">
    <location>
        <begin position="1062"/>
        <end position="1075"/>
    </location>
</feature>
<feature type="compositionally biased region" description="Low complexity" evidence="4">
    <location>
        <begin position="458"/>
        <end position="475"/>
    </location>
</feature>
<feature type="compositionally biased region" description="Gly residues" evidence="4">
    <location>
        <begin position="1052"/>
        <end position="1061"/>
    </location>
</feature>
<name>A0A9W6BM60_9CHLO</name>
<feature type="compositionally biased region" description="Polar residues" evidence="4">
    <location>
        <begin position="799"/>
        <end position="808"/>
    </location>
</feature>
<dbReference type="PANTHER" id="PTHR12241">
    <property type="entry name" value="TUBULIN POLYGLUTAMYLASE"/>
    <property type="match status" value="1"/>
</dbReference>
<keyword evidence="6" id="KW-1185">Reference proteome</keyword>
<protein>
    <submittedName>
        <fullName evidence="5">Uncharacterized protein</fullName>
    </submittedName>
</protein>
<dbReference type="InterPro" id="IPR004344">
    <property type="entry name" value="TTL/TTLL_fam"/>
</dbReference>
<feature type="compositionally biased region" description="Low complexity" evidence="4">
    <location>
        <begin position="722"/>
        <end position="743"/>
    </location>
</feature>
<dbReference type="PROSITE" id="PS51221">
    <property type="entry name" value="TTL"/>
    <property type="match status" value="1"/>
</dbReference>
<feature type="compositionally biased region" description="Basic and acidic residues" evidence="4">
    <location>
        <begin position="866"/>
        <end position="875"/>
    </location>
</feature>
<comment type="caution">
    <text evidence="5">The sequence shown here is derived from an EMBL/GenBank/DDBJ whole genome shotgun (WGS) entry which is preliminary data.</text>
</comment>
<dbReference type="GO" id="GO:0000226">
    <property type="term" value="P:microtubule cytoskeleton organization"/>
    <property type="evidence" value="ECO:0007669"/>
    <property type="project" value="TreeGrafter"/>
</dbReference>
<evidence type="ECO:0000256" key="4">
    <source>
        <dbReference type="SAM" id="MobiDB-lite"/>
    </source>
</evidence>
<sequence>MLEICRKAALSRHMARMAARLPAEYRFYPTSLVLPDQLDDLMAALKRNRARADAAAAAAAGGGGGGGGAGAAGPGDAAAGVSTFILKPSAGTQGRGIALVQYPHQLAEAGDVGSCVAQAYVSSPLLLDGFKFDLRVYALVASVDPLRIHLYDEGLARLATEPYKAPSPSNLRSTTMHLTNYAVNKAAAGFVSADTAPAGGGSKRPMSAVLAQLAAQYGTTQEKLQGAIADVVTKTVMAIQPMLAHTYHTSLSTTTAAACPPPCSYPSLDHVTSAASAASNSCCSDPTSPCGCPPSLCFELLGFDILFDTQLQPWLLEVNHSPSFASDSRLDRAVKGEMLARVLQTLGQQPEARRNFLEAEARAQNERLYSSPGGVINSAASAAGGGAAANGLSYNSVGTVTRRAQSALPRSRQLQAAAAAMEEISASTTSLLAAGGHVWGGGAAASCGGGGSGGRNGYGRPASSGAAGASSPRGRQYGSGGATSAGAGTKRSLSFSSNGSGGGSDSGLSSGFKMVFPTASDADRKRYYRILQTAADMYPQQRCQCPWCARRREVSLLAMSGHQLGLAARPPSAVIGPNTGHSYTYAHSHVLSGHLPARPGALSAQRRRSGLTTTSKRASAAAAAAAAAVAGEDGSSDADGPTAPAAPGWEAGRDSRDSHHHHLSAPGNLSAGSGSPGSGPTTLPRSGTSSSYDAPRGKPPRPGSDLRARSRSRSGVSERQTSVGGAPASPISPSSSSGGRSNGYQPPTANQHHIPPFPAPPTMASVLAGCGGHGHGHCSGSAARTVLQQRRASAAPLGSSRQLSSEGSVESAGPPPVGFESGSGGYLSVSSSGQLGRSTGGGGGGGGLTLGLGLGYGMAAAAGQLEHSDDSNDSHHHNHHCQSDMYGNADDPRVGNMPSARSLPAADLQLQQLQPSSSVTTDTAVQQQQPHPRGNQLLGTLRPLSTSKSHPQTRLGTAPAHHQHQHQHLQERWSSKSGNSAGAGGGGGVRSSTSNCEAAGGGGGGGRRRDNDPWLRSRTAQRQQPNRRGGGGGCADEAVYDGTPSRPRAPPRGGGGSGGSGRAATPCRQGAARRAAGGGGGGGVNSPEASDDGDDGDGGGGLRRSFSCGELSPQVHSKPSAPAAAAAAAKGAGSFSAAHRTGLQGGGGAAAAAAAASGGVSSSAHLTGHGHGQGALAPTPSLTMQYGNTSGGGTSTESGQDAANTAVSPYLVDAGGGKGLSSGGGGGGGGVTAAARGARFGATRRQGSTSGSPMSAADLELLLVRAKTTSVLNNRYVSAYIQGAGGRSGTRSPR</sequence>
<evidence type="ECO:0000256" key="2">
    <source>
        <dbReference type="ARBA" id="ARBA00022741"/>
    </source>
</evidence>
<feature type="region of interest" description="Disordered" evidence="4">
    <location>
        <begin position="458"/>
        <end position="507"/>
    </location>
</feature>
<feature type="compositionally biased region" description="Low complexity" evidence="4">
    <location>
        <begin position="664"/>
        <end position="691"/>
    </location>
</feature>
<dbReference type="PANTHER" id="PTHR12241:SF147">
    <property type="entry name" value="TUBULIN POLYGLUTAMYLASE TTLL7"/>
    <property type="match status" value="1"/>
</dbReference>
<dbReference type="SUPFAM" id="SSF56059">
    <property type="entry name" value="Glutathione synthetase ATP-binding domain-like"/>
    <property type="match status" value="1"/>
</dbReference>
<feature type="region of interest" description="Disordered" evidence="4">
    <location>
        <begin position="1161"/>
        <end position="1201"/>
    </location>
</feature>
<dbReference type="GO" id="GO:0005524">
    <property type="term" value="F:ATP binding"/>
    <property type="evidence" value="ECO:0007669"/>
    <property type="project" value="UniProtKB-KW"/>
</dbReference>
<dbReference type="GO" id="GO:0015631">
    <property type="term" value="F:tubulin binding"/>
    <property type="evidence" value="ECO:0007669"/>
    <property type="project" value="TreeGrafter"/>
</dbReference>
<dbReference type="Proteomes" id="UP001165080">
    <property type="component" value="Unassembled WGS sequence"/>
</dbReference>
<dbReference type="EMBL" id="BRXU01000009">
    <property type="protein sequence ID" value="GLC54097.1"/>
    <property type="molecule type" value="Genomic_DNA"/>
</dbReference>
<proteinExistence type="predicted"/>
<organism evidence="5 6">
    <name type="scientific">Pleodorina starrii</name>
    <dbReference type="NCBI Taxonomy" id="330485"/>
    <lineage>
        <taxon>Eukaryota</taxon>
        <taxon>Viridiplantae</taxon>
        <taxon>Chlorophyta</taxon>
        <taxon>core chlorophytes</taxon>
        <taxon>Chlorophyceae</taxon>
        <taxon>CS clade</taxon>
        <taxon>Chlamydomonadales</taxon>
        <taxon>Volvocaceae</taxon>
        <taxon>Pleodorina</taxon>
    </lineage>
</organism>
<evidence type="ECO:0000256" key="1">
    <source>
        <dbReference type="ARBA" id="ARBA00022598"/>
    </source>
</evidence>
<feature type="region of interest" description="Disordered" evidence="4">
    <location>
        <begin position="789"/>
        <end position="825"/>
    </location>
</feature>